<protein>
    <submittedName>
        <fullName evidence="3">Amylo-alpha-1,6-glucosidase</fullName>
    </submittedName>
</protein>
<organism evidence="3 4">
    <name type="scientific">Dactylosporangium siamense</name>
    <dbReference type="NCBI Taxonomy" id="685454"/>
    <lineage>
        <taxon>Bacteria</taxon>
        <taxon>Bacillati</taxon>
        <taxon>Actinomycetota</taxon>
        <taxon>Actinomycetes</taxon>
        <taxon>Micromonosporales</taxon>
        <taxon>Micromonosporaceae</taxon>
        <taxon>Dactylosporangium</taxon>
    </lineage>
</organism>
<evidence type="ECO:0000313" key="3">
    <source>
        <dbReference type="EMBL" id="GIG44478.1"/>
    </source>
</evidence>
<dbReference type="InterPro" id="IPR012341">
    <property type="entry name" value="6hp_glycosidase-like_sf"/>
</dbReference>
<evidence type="ECO:0000313" key="4">
    <source>
        <dbReference type="Proteomes" id="UP000660611"/>
    </source>
</evidence>
<evidence type="ECO:0000259" key="1">
    <source>
        <dbReference type="Pfam" id="PF14742"/>
    </source>
</evidence>
<dbReference type="SUPFAM" id="SSF48208">
    <property type="entry name" value="Six-hairpin glycosidases"/>
    <property type="match status" value="1"/>
</dbReference>
<dbReference type="EMBL" id="BONQ01000036">
    <property type="protein sequence ID" value="GIG44478.1"/>
    <property type="molecule type" value="Genomic_DNA"/>
</dbReference>
<sequence>MAQHQLHDRVTCVAAPATWLSGPDGRMTGAADGLYVEDRRAVARLEVTIDGAAPALTGHRTGAASAVFAGVRDTRSRLAEPLGGTETVTLSNDADEPRSVVLAISAATDFATTGAIRDGRTGSTVDFEPDAGGTWWARSADGMAVRLDVTPPPDGPLRWAVTLEPGERCSVELRFTRTDVATIQRAKRFSTLRVAAADPRLDALVRTGVQDLDALRRTDGADVYYCAGSPWYLTLFGRDALWSARLGLPLGVDVAAGTLRALGARQGTTHDGDTEEEPGRVLHELRPPDAAHRLPPIYYGTVDATALFVCTLADAYRWGMRPDAVEALLPNVEAALEWLAGHEGFVAYRSTGTGLTHQGWKDSGDGVQFADGRIATGTLALCEVQGYAYQAAVRGADLLDAFGRTGGRRWRDWAADLAERFRAAFWCPGDYPAVAVTGGGERVDGVASNMGHLLGTGLLSAAESAAVAGWLDRLRSPFGLRTLAASSAGYDAGSYHAGSVWPHDTVIALLGLAREGHREEAAALVRALLGAAERFDFRLPELYGGDDDATPYPAACRPQAWAAAVGPALLTALLGLDVDVPAGRITFDPIAPSPVGAFRVRGLKVAGGELDVTVDASGAVTVHNGPVGIEFLLASGRPASIARAISGASGG</sequence>
<gene>
    <name evidence="3" type="ORF">Dsi01nite_025190</name>
</gene>
<dbReference type="InterPro" id="IPR008928">
    <property type="entry name" value="6-hairpin_glycosidase_sf"/>
</dbReference>
<proteinExistence type="predicted"/>
<dbReference type="Pfam" id="PF22422">
    <property type="entry name" value="MGH1-like_GH"/>
    <property type="match status" value="1"/>
</dbReference>
<dbReference type="Proteomes" id="UP000660611">
    <property type="component" value="Unassembled WGS sequence"/>
</dbReference>
<name>A0A919PLX4_9ACTN</name>
<dbReference type="InterPro" id="IPR032856">
    <property type="entry name" value="GDE_N_bis"/>
</dbReference>
<feature type="domain" description="Mannosylglycerate hydrolase MGH1-like glycoside hydrolase" evidence="2">
    <location>
        <begin position="377"/>
        <end position="534"/>
    </location>
</feature>
<comment type="caution">
    <text evidence="3">The sequence shown here is derived from an EMBL/GenBank/DDBJ whole genome shotgun (WGS) entry which is preliminary data.</text>
</comment>
<keyword evidence="4" id="KW-1185">Reference proteome</keyword>
<dbReference type="RefSeq" id="WP_203846294.1">
    <property type="nucleotide sequence ID" value="NZ_BAAAVW010000001.1"/>
</dbReference>
<dbReference type="AlphaFoldDB" id="A0A919PLX4"/>
<dbReference type="Pfam" id="PF14742">
    <property type="entry name" value="GDE_N_bis"/>
    <property type="match status" value="1"/>
</dbReference>
<dbReference type="InterPro" id="IPR054491">
    <property type="entry name" value="MGH1-like_GH"/>
</dbReference>
<evidence type="ECO:0000259" key="2">
    <source>
        <dbReference type="Pfam" id="PF22422"/>
    </source>
</evidence>
<dbReference type="GO" id="GO:0005975">
    <property type="term" value="P:carbohydrate metabolic process"/>
    <property type="evidence" value="ECO:0007669"/>
    <property type="project" value="InterPro"/>
</dbReference>
<accession>A0A919PLX4</accession>
<dbReference type="Gene3D" id="1.50.10.10">
    <property type="match status" value="1"/>
</dbReference>
<feature type="domain" description="Putative glycogen debranching enzyme N-terminal" evidence="1">
    <location>
        <begin position="16"/>
        <end position="174"/>
    </location>
</feature>
<reference evidence="3" key="1">
    <citation type="submission" date="2021-01" db="EMBL/GenBank/DDBJ databases">
        <title>Whole genome shotgun sequence of Dactylosporangium siamense NBRC 106093.</title>
        <authorList>
            <person name="Komaki H."/>
            <person name="Tamura T."/>
        </authorList>
    </citation>
    <scope>NUCLEOTIDE SEQUENCE</scope>
    <source>
        <strain evidence="3">NBRC 106093</strain>
    </source>
</reference>